<dbReference type="Proteomes" id="UP001546774">
    <property type="component" value="Unassembled WGS sequence"/>
</dbReference>
<organism evidence="1 2">
    <name type="scientific">Lachnospira intestinalis</name>
    <dbReference type="NCBI Taxonomy" id="3133158"/>
    <lineage>
        <taxon>Bacteria</taxon>
        <taxon>Bacillati</taxon>
        <taxon>Bacillota</taxon>
        <taxon>Clostridia</taxon>
        <taxon>Lachnospirales</taxon>
        <taxon>Lachnospiraceae</taxon>
        <taxon>Lachnospira</taxon>
    </lineage>
</organism>
<keyword evidence="2" id="KW-1185">Reference proteome</keyword>
<evidence type="ECO:0000313" key="1">
    <source>
        <dbReference type="EMBL" id="MEQ2555041.1"/>
    </source>
</evidence>
<evidence type="ECO:0000313" key="2">
    <source>
        <dbReference type="Proteomes" id="UP001546774"/>
    </source>
</evidence>
<proteinExistence type="predicted"/>
<protein>
    <recommendedName>
        <fullName evidence="3">CDI immunity protein domain-containing protein</fullName>
    </recommendedName>
</protein>
<dbReference type="EMBL" id="JBBMFS010000006">
    <property type="protein sequence ID" value="MEQ2555041.1"/>
    <property type="molecule type" value="Genomic_DNA"/>
</dbReference>
<accession>A0ABV1H6U3</accession>
<sequence length="120" mass="14257">MTIEEIFSDLYDKYDEDFNWYMIPLTQADGVFVTELKNEIGEDHFLYDKRIWAAAKCESNDDVLYVIDNGRNVDIYYIFHLTYSKHNPAGFPRYEELKDVYAVKAFIEQSIKTKQEFADL</sequence>
<name>A0ABV1H6U3_9FIRM</name>
<gene>
    <name evidence="1" type="ORF">WMO37_08485</name>
</gene>
<comment type="caution">
    <text evidence="1">The sequence shown here is derived from an EMBL/GenBank/DDBJ whole genome shotgun (WGS) entry which is preliminary data.</text>
</comment>
<reference evidence="1" key="1">
    <citation type="submission" date="2024-03" db="EMBL/GenBank/DDBJ databases">
        <title>Human intestinal bacterial collection.</title>
        <authorList>
            <person name="Pauvert C."/>
            <person name="Hitch T.C.A."/>
            <person name="Clavel T."/>
        </authorList>
    </citation>
    <scope>NUCLEOTIDE SEQUENCE [LARGE SCALE GENOMIC DNA]</scope>
    <source>
        <strain evidence="1">CLA-AA-H89B</strain>
    </source>
</reference>
<evidence type="ECO:0008006" key="3">
    <source>
        <dbReference type="Google" id="ProtNLM"/>
    </source>
</evidence>